<organism evidence="1 2">
    <name type="scientific">Tetranychus urticae</name>
    <name type="common">Two-spotted spider mite</name>
    <dbReference type="NCBI Taxonomy" id="32264"/>
    <lineage>
        <taxon>Eukaryota</taxon>
        <taxon>Metazoa</taxon>
        <taxon>Ecdysozoa</taxon>
        <taxon>Arthropoda</taxon>
        <taxon>Chelicerata</taxon>
        <taxon>Arachnida</taxon>
        <taxon>Acari</taxon>
        <taxon>Acariformes</taxon>
        <taxon>Trombidiformes</taxon>
        <taxon>Prostigmata</taxon>
        <taxon>Eleutherengona</taxon>
        <taxon>Raphignathae</taxon>
        <taxon>Tetranychoidea</taxon>
        <taxon>Tetranychidae</taxon>
        <taxon>Tetranychus</taxon>
    </lineage>
</organism>
<dbReference type="HOGENOM" id="CLU_3392787_0_0_1"/>
<proteinExistence type="predicted"/>
<dbReference type="EMBL" id="CAEY01001358">
    <property type="status" value="NOT_ANNOTATED_CDS"/>
    <property type="molecule type" value="Genomic_DNA"/>
</dbReference>
<dbReference type="Proteomes" id="UP000015104">
    <property type="component" value="Unassembled WGS sequence"/>
</dbReference>
<dbReference type="EnsemblMetazoa" id="tetur04g03290.1">
    <property type="protein sequence ID" value="tetur04g03290.1"/>
    <property type="gene ID" value="tetur04g03290"/>
</dbReference>
<evidence type="ECO:0000313" key="1">
    <source>
        <dbReference type="EnsemblMetazoa" id="tetur04g03290.1"/>
    </source>
</evidence>
<accession>T1K205</accession>
<sequence length="32" mass="3615">MASHCLIDFPCVKFILIYKLPLTTIYGLASSR</sequence>
<keyword evidence="2" id="KW-1185">Reference proteome</keyword>
<name>T1K205_TETUR</name>
<dbReference type="AlphaFoldDB" id="T1K205"/>
<protein>
    <submittedName>
        <fullName evidence="1">Uncharacterized protein</fullName>
    </submittedName>
</protein>
<reference evidence="1" key="2">
    <citation type="submission" date="2015-06" db="UniProtKB">
        <authorList>
            <consortium name="EnsemblMetazoa"/>
        </authorList>
    </citation>
    <scope>IDENTIFICATION</scope>
</reference>
<evidence type="ECO:0000313" key="2">
    <source>
        <dbReference type="Proteomes" id="UP000015104"/>
    </source>
</evidence>
<reference evidence="2" key="1">
    <citation type="submission" date="2011-08" db="EMBL/GenBank/DDBJ databases">
        <authorList>
            <person name="Rombauts S."/>
        </authorList>
    </citation>
    <scope>NUCLEOTIDE SEQUENCE</scope>
    <source>
        <strain evidence="2">London</strain>
    </source>
</reference>